<evidence type="ECO:0000256" key="5">
    <source>
        <dbReference type="ARBA" id="ARBA00022692"/>
    </source>
</evidence>
<dbReference type="InterPro" id="IPR038050">
    <property type="entry name" value="Neuro_actylchol_rec"/>
</dbReference>
<reference evidence="15 16" key="1">
    <citation type="journal article" date="2018" name="J. Allergy Clin. Immunol.">
        <title>High-quality assembly of Dermatophagoides pteronyssinus genome and transcriptome reveals a wide range of novel allergens.</title>
        <authorList>
            <person name="Liu X.Y."/>
            <person name="Yang K.Y."/>
            <person name="Wang M.Q."/>
            <person name="Kwok J.S."/>
            <person name="Zeng X."/>
            <person name="Yang Z."/>
            <person name="Xiao X.J."/>
            <person name="Lau C.P."/>
            <person name="Li Y."/>
            <person name="Huang Z.M."/>
            <person name="Ba J.G."/>
            <person name="Yim A.K."/>
            <person name="Ouyang C.Y."/>
            <person name="Ngai S.M."/>
            <person name="Chan T.F."/>
            <person name="Leung E.L."/>
            <person name="Liu L."/>
            <person name="Liu Z.G."/>
            <person name="Tsui S.K."/>
        </authorList>
    </citation>
    <scope>NUCLEOTIDE SEQUENCE [LARGE SCALE GENOMIC DNA]</scope>
    <source>
        <strain evidence="15">Derp</strain>
    </source>
</reference>
<proteinExistence type="predicted"/>
<dbReference type="InterPro" id="IPR006202">
    <property type="entry name" value="Neur_chan_lig-bd"/>
</dbReference>
<dbReference type="PANTHER" id="PTHR18945">
    <property type="entry name" value="NEUROTRANSMITTER GATED ION CHANNEL"/>
    <property type="match status" value="1"/>
</dbReference>
<feature type="transmembrane region" description="Helical" evidence="11">
    <location>
        <begin position="422"/>
        <end position="441"/>
    </location>
</feature>
<dbReference type="InterPro" id="IPR006201">
    <property type="entry name" value="Neur_channel"/>
</dbReference>
<keyword evidence="3" id="KW-0813">Transport</keyword>
<dbReference type="EMBL" id="NJHN03000036">
    <property type="protein sequence ID" value="KAH9422607.1"/>
    <property type="molecule type" value="Genomic_DNA"/>
</dbReference>
<evidence type="ECO:0000256" key="4">
    <source>
        <dbReference type="ARBA" id="ARBA00022475"/>
    </source>
</evidence>
<keyword evidence="5 11" id="KW-0812">Transmembrane</keyword>
<dbReference type="SUPFAM" id="SSF63712">
    <property type="entry name" value="Nicotinic receptor ligand binding domain-like"/>
    <property type="match status" value="1"/>
</dbReference>
<keyword evidence="8" id="KW-0406">Ion transport</keyword>
<accession>A0ABQ8JJH7</accession>
<keyword evidence="10" id="KW-0407">Ion channel</keyword>
<evidence type="ECO:0000256" key="12">
    <source>
        <dbReference type="SAM" id="SignalP"/>
    </source>
</evidence>
<evidence type="ECO:0000256" key="9">
    <source>
        <dbReference type="ARBA" id="ARBA00023136"/>
    </source>
</evidence>
<feature type="chain" id="PRO_5045081221" evidence="12">
    <location>
        <begin position="20"/>
        <end position="450"/>
    </location>
</feature>
<keyword evidence="6 12" id="KW-0732">Signal</keyword>
<comment type="caution">
    <text evidence="15">The sequence shown here is derived from an EMBL/GenBank/DDBJ whole genome shotgun (WGS) entry which is preliminary data.</text>
</comment>
<reference evidence="15 16" key="2">
    <citation type="journal article" date="2022" name="Mol. Biol. Evol.">
        <title>Comparative Genomics Reveals Insights into the Divergent Evolution of Astigmatic Mites and Household Pest Adaptations.</title>
        <authorList>
            <person name="Xiong Q."/>
            <person name="Wan A.T."/>
            <person name="Liu X."/>
            <person name="Fung C.S."/>
            <person name="Xiao X."/>
            <person name="Malainual N."/>
            <person name="Hou J."/>
            <person name="Wang L."/>
            <person name="Wang M."/>
            <person name="Yang K.Y."/>
            <person name="Cui Y."/>
            <person name="Leung E.L."/>
            <person name="Nong W."/>
            <person name="Shin S.K."/>
            <person name="Au S.W."/>
            <person name="Jeong K.Y."/>
            <person name="Chew F.T."/>
            <person name="Hui J.H."/>
            <person name="Leung T.F."/>
            <person name="Tungtrongchitr A."/>
            <person name="Zhong N."/>
            <person name="Liu Z."/>
            <person name="Tsui S.K."/>
        </authorList>
    </citation>
    <scope>NUCLEOTIDE SEQUENCE [LARGE SCALE GENOMIC DNA]</scope>
    <source>
        <strain evidence="15">Derp</strain>
    </source>
</reference>
<feature type="signal peptide" evidence="12">
    <location>
        <begin position="1"/>
        <end position="19"/>
    </location>
</feature>
<dbReference type="CDD" id="cd19049">
    <property type="entry name" value="LGIC_TM_anion"/>
    <property type="match status" value="1"/>
</dbReference>
<dbReference type="Gene3D" id="2.70.170.10">
    <property type="entry name" value="Neurotransmitter-gated ion-channel ligand-binding domain"/>
    <property type="match status" value="1"/>
</dbReference>
<evidence type="ECO:0000313" key="16">
    <source>
        <dbReference type="Proteomes" id="UP000887458"/>
    </source>
</evidence>
<evidence type="ECO:0000256" key="3">
    <source>
        <dbReference type="ARBA" id="ARBA00022448"/>
    </source>
</evidence>
<feature type="domain" description="Neurotransmitter-gated ion-channel ligand-binding" evidence="13">
    <location>
        <begin position="34"/>
        <end position="238"/>
    </location>
</feature>
<feature type="domain" description="Neurotransmitter-gated ion-channel transmembrane" evidence="14">
    <location>
        <begin position="247"/>
        <end position="388"/>
    </location>
</feature>
<feature type="transmembrane region" description="Helical" evidence="11">
    <location>
        <begin position="243"/>
        <end position="263"/>
    </location>
</feature>
<evidence type="ECO:0000256" key="10">
    <source>
        <dbReference type="ARBA" id="ARBA00023303"/>
    </source>
</evidence>
<protein>
    <submittedName>
        <fullName evidence="15">Glycine receptor subunit alpha-2</fullName>
    </submittedName>
</protein>
<feature type="transmembrane region" description="Helical" evidence="11">
    <location>
        <begin position="304"/>
        <end position="327"/>
    </location>
</feature>
<comment type="subcellular location">
    <subcellularLocation>
        <location evidence="2">Cell membrane</location>
    </subcellularLocation>
    <subcellularLocation>
        <location evidence="1">Membrane</location>
        <topology evidence="1">Multi-pass membrane protein</topology>
    </subcellularLocation>
</comment>
<keyword evidence="4" id="KW-1003">Cell membrane</keyword>
<dbReference type="Gene3D" id="1.20.58.390">
    <property type="entry name" value="Neurotransmitter-gated ion-channel transmembrane domain"/>
    <property type="match status" value="1"/>
</dbReference>
<evidence type="ECO:0000259" key="13">
    <source>
        <dbReference type="Pfam" id="PF02931"/>
    </source>
</evidence>
<dbReference type="Proteomes" id="UP000887458">
    <property type="component" value="Unassembled WGS sequence"/>
</dbReference>
<dbReference type="InterPro" id="IPR006028">
    <property type="entry name" value="GABAA/Glycine_rcpt"/>
</dbReference>
<keyword evidence="16" id="KW-1185">Reference proteome</keyword>
<evidence type="ECO:0000259" key="14">
    <source>
        <dbReference type="Pfam" id="PF02932"/>
    </source>
</evidence>
<evidence type="ECO:0000256" key="6">
    <source>
        <dbReference type="ARBA" id="ARBA00022729"/>
    </source>
</evidence>
<evidence type="ECO:0000256" key="1">
    <source>
        <dbReference type="ARBA" id="ARBA00004141"/>
    </source>
</evidence>
<dbReference type="InterPro" id="IPR036719">
    <property type="entry name" value="Neuro-gated_channel_TM_sf"/>
</dbReference>
<gene>
    <name evidence="15" type="primary">GLRA2_1</name>
    <name evidence="15" type="ORF">DERP_003284</name>
</gene>
<evidence type="ECO:0000256" key="7">
    <source>
        <dbReference type="ARBA" id="ARBA00022989"/>
    </source>
</evidence>
<sequence>MMYRFIFILIIILFGTIECIKNDHLFIRKTDPSVYNRWLPPDNYPITINISVILFGVAQIYELNNEFHLDLLLRTSWMDNRIGISNSTETFTTDSNNQTIIIQGGVWHLNRIWLPPIYIVNTKQPNIFNDPNEHPVLVQIRQTNGLILLSKRLTIYGHHQLDFRLYPFDIQQIRFEIETNELNIHDLQLQWSSSIYFNENFDWNGFELIRYRLIETNTTYIHTGTYSRLIAIFYIRRKFTQSLLDVFIPIALFVIVSWGSFWIEITAAPARITLGVTIMLTMVTMARSAREKLPEISYIHSLDIWILSCIIFVFASIVEYVSVNYIYHMKKRFLAKKRKHFNNLNDNDNGSDDNTYDDHKSSTTLSSANVSIVNFKHHKANNNNNNNNNIKNTLKKRKIWRRISIDNGEEYAYEIDRRSRKLFPICFIIFNLIYWITLYTLSKFEQISID</sequence>
<evidence type="ECO:0000313" key="15">
    <source>
        <dbReference type="EMBL" id="KAH9422607.1"/>
    </source>
</evidence>
<keyword evidence="7 11" id="KW-1133">Transmembrane helix</keyword>
<keyword evidence="9 11" id="KW-0472">Membrane</keyword>
<evidence type="ECO:0000256" key="11">
    <source>
        <dbReference type="SAM" id="Phobius"/>
    </source>
</evidence>
<evidence type="ECO:0000256" key="8">
    <source>
        <dbReference type="ARBA" id="ARBA00023065"/>
    </source>
</evidence>
<organism evidence="15 16">
    <name type="scientific">Dermatophagoides pteronyssinus</name>
    <name type="common">European house dust mite</name>
    <dbReference type="NCBI Taxonomy" id="6956"/>
    <lineage>
        <taxon>Eukaryota</taxon>
        <taxon>Metazoa</taxon>
        <taxon>Ecdysozoa</taxon>
        <taxon>Arthropoda</taxon>
        <taxon>Chelicerata</taxon>
        <taxon>Arachnida</taxon>
        <taxon>Acari</taxon>
        <taxon>Acariformes</taxon>
        <taxon>Sarcoptiformes</taxon>
        <taxon>Astigmata</taxon>
        <taxon>Psoroptidia</taxon>
        <taxon>Analgoidea</taxon>
        <taxon>Pyroglyphidae</taxon>
        <taxon>Dermatophagoidinae</taxon>
        <taxon>Dermatophagoides</taxon>
    </lineage>
</organism>
<dbReference type="PRINTS" id="PR00253">
    <property type="entry name" value="GABAARECEPTR"/>
</dbReference>
<keyword evidence="15" id="KW-0675">Receptor</keyword>
<dbReference type="SUPFAM" id="SSF90112">
    <property type="entry name" value="Neurotransmitter-gated ion-channel transmembrane pore"/>
    <property type="match status" value="1"/>
</dbReference>
<dbReference type="Pfam" id="PF02931">
    <property type="entry name" value="Neur_chan_LBD"/>
    <property type="match status" value="1"/>
</dbReference>
<dbReference type="Pfam" id="PF02932">
    <property type="entry name" value="Neur_chan_memb"/>
    <property type="match status" value="1"/>
</dbReference>
<name>A0ABQ8JJH7_DERPT</name>
<dbReference type="InterPro" id="IPR036734">
    <property type="entry name" value="Neur_chan_lig-bd_sf"/>
</dbReference>
<evidence type="ECO:0000256" key="2">
    <source>
        <dbReference type="ARBA" id="ARBA00004236"/>
    </source>
</evidence>
<dbReference type="InterPro" id="IPR006029">
    <property type="entry name" value="Neurotrans-gated_channel_TM"/>
</dbReference>